<dbReference type="InterPro" id="IPR026031">
    <property type="entry name" value="Cyt_c_CcmB_bac"/>
</dbReference>
<keyword evidence="10 12" id="KW-1133">Transmembrane helix</keyword>
<evidence type="ECO:0000313" key="14">
    <source>
        <dbReference type="EMBL" id="SET77748.1"/>
    </source>
</evidence>
<organism evidence="13 16">
    <name type="scientific">Natrinema hispanicum</name>
    <dbReference type="NCBI Taxonomy" id="392421"/>
    <lineage>
        <taxon>Archaea</taxon>
        <taxon>Methanobacteriati</taxon>
        <taxon>Methanobacteriota</taxon>
        <taxon>Stenosarchaea group</taxon>
        <taxon>Halobacteria</taxon>
        <taxon>Halobacteriales</taxon>
        <taxon>Natrialbaceae</taxon>
        <taxon>Natrinema</taxon>
    </lineage>
</organism>
<dbReference type="STRING" id="392421.SAMN04488694_11274"/>
<evidence type="ECO:0000313" key="13">
    <source>
        <dbReference type="EMBL" id="SDD09338.1"/>
    </source>
</evidence>
<dbReference type="AlphaFoldDB" id="A0A1G6RXN7"/>
<dbReference type="GO" id="GO:0017004">
    <property type="term" value="P:cytochrome complex assembly"/>
    <property type="evidence" value="ECO:0007669"/>
    <property type="project" value="UniProtKB-KW"/>
</dbReference>
<feature type="transmembrane region" description="Helical" evidence="12">
    <location>
        <begin position="209"/>
        <end position="227"/>
    </location>
</feature>
<evidence type="ECO:0000256" key="5">
    <source>
        <dbReference type="ARBA" id="ARBA00022448"/>
    </source>
</evidence>
<dbReference type="RefSeq" id="WP_092933523.1">
    <property type="nucleotide sequence ID" value="NZ_FMZP01000012.1"/>
</dbReference>
<sequence length="229" mass="24574">MTDSTAVSYWRTVLEVARKDLRIELRSKQVLNTAAVFALLVVIIFAFSFARTFANIDVVASGALWVAFVFAGTFSVSQSVAVEEADAGLDSLLLVPVDRSAIYVGKVVSNTAFTAAVAVITLGCIVVFLDFTVLPGTTPLLLLVIALAAFGFAATGVLIATITARARLSDLLLPLLLVPLVIPVLLAGVELTRAISEGLPLWRWFRLLLAYDGVLFLIGVALFEYVVER</sequence>
<feature type="transmembrane region" description="Helical" evidence="12">
    <location>
        <begin position="171"/>
        <end position="189"/>
    </location>
</feature>
<dbReference type="GO" id="GO:0005886">
    <property type="term" value="C:plasma membrane"/>
    <property type="evidence" value="ECO:0007669"/>
    <property type="project" value="UniProtKB-SubCell"/>
</dbReference>
<feature type="transmembrane region" description="Helical" evidence="12">
    <location>
        <begin position="103"/>
        <end position="128"/>
    </location>
</feature>
<evidence type="ECO:0000256" key="9">
    <source>
        <dbReference type="ARBA" id="ARBA00022748"/>
    </source>
</evidence>
<evidence type="ECO:0000256" key="11">
    <source>
        <dbReference type="ARBA" id="ARBA00023136"/>
    </source>
</evidence>
<dbReference type="InterPro" id="IPR003544">
    <property type="entry name" value="Cyt_c_biogenesis_CcmB"/>
</dbReference>
<accession>A0A1G6RXN7</accession>
<comment type="similarity">
    <text evidence="3">Belongs to the CcmB/CycW/HelB family.</text>
</comment>
<comment type="function">
    <text evidence="1">Required for the export of heme to the periplasm for the biogenesis of c-type cytochromes.</text>
</comment>
<keyword evidence="5" id="KW-0813">Transport</keyword>
<gene>
    <name evidence="14" type="ORF">SAMN04488694_11274</name>
    <name evidence="13" type="ORF">SAMN05192552_101271</name>
</gene>
<comment type="subcellular location">
    <subcellularLocation>
        <location evidence="2">Cell inner membrane</location>
        <topology evidence="2">Multi-pass membrane protein</topology>
    </subcellularLocation>
</comment>
<evidence type="ECO:0000256" key="8">
    <source>
        <dbReference type="ARBA" id="ARBA00022692"/>
    </source>
</evidence>
<proteinExistence type="inferred from homology"/>
<dbReference type="PIRSF" id="PIRSF002764">
    <property type="entry name" value="CcmB"/>
    <property type="match status" value="1"/>
</dbReference>
<dbReference type="GO" id="GO:0015232">
    <property type="term" value="F:heme transmembrane transporter activity"/>
    <property type="evidence" value="ECO:0007669"/>
    <property type="project" value="InterPro"/>
</dbReference>
<evidence type="ECO:0000256" key="10">
    <source>
        <dbReference type="ARBA" id="ARBA00022989"/>
    </source>
</evidence>
<evidence type="ECO:0000256" key="2">
    <source>
        <dbReference type="ARBA" id="ARBA00004429"/>
    </source>
</evidence>
<dbReference type="Pfam" id="PF03379">
    <property type="entry name" value="CcmB"/>
    <property type="match status" value="1"/>
</dbReference>
<evidence type="ECO:0000256" key="7">
    <source>
        <dbReference type="ARBA" id="ARBA00022519"/>
    </source>
</evidence>
<dbReference type="EMBL" id="FMZP01000012">
    <property type="protein sequence ID" value="SDD09338.1"/>
    <property type="molecule type" value="Genomic_DNA"/>
</dbReference>
<evidence type="ECO:0000256" key="4">
    <source>
        <dbReference type="ARBA" id="ARBA00016452"/>
    </source>
</evidence>
<dbReference type="Proteomes" id="UP000199320">
    <property type="component" value="Unassembled WGS sequence"/>
</dbReference>
<evidence type="ECO:0000256" key="12">
    <source>
        <dbReference type="SAM" id="Phobius"/>
    </source>
</evidence>
<keyword evidence="9" id="KW-0201">Cytochrome c-type biogenesis</keyword>
<protein>
    <recommendedName>
        <fullName evidence="4">Heme exporter protein B</fullName>
    </recommendedName>
</protein>
<dbReference type="GO" id="GO:1903607">
    <property type="term" value="P:cytochrome c biosynthetic process"/>
    <property type="evidence" value="ECO:0007669"/>
    <property type="project" value="TreeGrafter"/>
</dbReference>
<name>A0A1G6RXN7_9EURY</name>
<evidence type="ECO:0000256" key="6">
    <source>
        <dbReference type="ARBA" id="ARBA00022475"/>
    </source>
</evidence>
<keyword evidence="11 12" id="KW-0472">Membrane</keyword>
<dbReference type="PANTHER" id="PTHR30070:SF1">
    <property type="entry name" value="CYTOCHROME C BIOGENESIS B-RELATED"/>
    <property type="match status" value="1"/>
</dbReference>
<feature type="transmembrane region" description="Helical" evidence="12">
    <location>
        <begin position="62"/>
        <end position="82"/>
    </location>
</feature>
<dbReference type="PRINTS" id="PR01414">
    <property type="entry name" value="CCMBBIOGNSIS"/>
</dbReference>
<keyword evidence="15" id="KW-1185">Reference proteome</keyword>
<dbReference type="Proteomes" id="UP000324021">
    <property type="component" value="Unassembled WGS sequence"/>
</dbReference>
<keyword evidence="7" id="KW-0997">Cell inner membrane</keyword>
<dbReference type="EMBL" id="FOIC01000012">
    <property type="protein sequence ID" value="SET77748.1"/>
    <property type="molecule type" value="Genomic_DNA"/>
</dbReference>
<reference evidence="14" key="1">
    <citation type="submission" date="2016-10" db="EMBL/GenBank/DDBJ databases">
        <authorList>
            <person name="de Groot N.N."/>
        </authorList>
    </citation>
    <scope>NUCLEOTIDE SEQUENCE [LARGE SCALE GENOMIC DNA]</scope>
    <source>
        <strain evidence="14">CDM_6</strain>
    </source>
</reference>
<evidence type="ECO:0000256" key="1">
    <source>
        <dbReference type="ARBA" id="ARBA00002442"/>
    </source>
</evidence>
<dbReference type="PANTHER" id="PTHR30070">
    <property type="entry name" value="HEME EXPORTER PROTEIN B"/>
    <property type="match status" value="1"/>
</dbReference>
<evidence type="ECO:0000256" key="3">
    <source>
        <dbReference type="ARBA" id="ARBA00010544"/>
    </source>
</evidence>
<dbReference type="OrthoDB" id="51643at2157"/>
<evidence type="ECO:0000313" key="16">
    <source>
        <dbReference type="Proteomes" id="UP000324021"/>
    </source>
</evidence>
<feature type="transmembrane region" description="Helical" evidence="12">
    <location>
        <begin position="30"/>
        <end position="50"/>
    </location>
</feature>
<keyword evidence="8 12" id="KW-0812">Transmembrane</keyword>
<reference evidence="15 16" key="2">
    <citation type="submission" date="2016-10" db="EMBL/GenBank/DDBJ databases">
        <authorList>
            <person name="Varghese N."/>
            <person name="Submissions S."/>
        </authorList>
    </citation>
    <scope>NUCLEOTIDE SEQUENCE [LARGE SCALE GENOMIC DNA]</scope>
    <source>
        <strain evidence="13 16">CDM_1</strain>
        <strain evidence="15">CDM_6</strain>
    </source>
</reference>
<evidence type="ECO:0000313" key="15">
    <source>
        <dbReference type="Proteomes" id="UP000199320"/>
    </source>
</evidence>
<keyword evidence="6" id="KW-1003">Cell membrane</keyword>
<feature type="transmembrane region" description="Helical" evidence="12">
    <location>
        <begin position="140"/>
        <end position="164"/>
    </location>
</feature>